<protein>
    <submittedName>
        <fullName evidence="1">Uncharacterized protein</fullName>
    </submittedName>
</protein>
<evidence type="ECO:0000313" key="1">
    <source>
        <dbReference type="EMBL" id="KAI9907527.1"/>
    </source>
</evidence>
<keyword evidence="2" id="KW-1185">Reference proteome</keyword>
<proteinExistence type="predicted"/>
<sequence length="109" mass="12441">MKGVELQRHLRAEARKPLTSKVFERLLAKFGDVYPKLKAHMIRGKHVQEYKNSEGSDAWVDIGYYLAVLEYAEGSTVVAAGLINRAMDNPNLDTEVAKRMERGQFFLWA</sequence>
<comment type="caution">
    <text evidence="1">The sequence shown here is derived from an EMBL/GenBank/DDBJ whole genome shotgun (WGS) entry which is preliminary data.</text>
</comment>
<organism evidence="1 2">
    <name type="scientific">Peronosclerospora sorghi</name>
    <dbReference type="NCBI Taxonomy" id="230839"/>
    <lineage>
        <taxon>Eukaryota</taxon>
        <taxon>Sar</taxon>
        <taxon>Stramenopiles</taxon>
        <taxon>Oomycota</taxon>
        <taxon>Peronosporomycetes</taxon>
        <taxon>Peronosporales</taxon>
        <taxon>Peronosporaceae</taxon>
        <taxon>Peronosclerospora</taxon>
    </lineage>
</organism>
<reference evidence="1 2" key="1">
    <citation type="journal article" date="2022" name="bioRxiv">
        <title>The genome of the oomycete Peronosclerospora sorghi, a cosmopolitan pathogen of maize and sorghum, is inflated with dispersed pseudogenes.</title>
        <authorList>
            <person name="Fletcher K."/>
            <person name="Martin F."/>
            <person name="Isakeit T."/>
            <person name="Cavanaugh K."/>
            <person name="Magill C."/>
            <person name="Michelmore R."/>
        </authorList>
    </citation>
    <scope>NUCLEOTIDE SEQUENCE [LARGE SCALE GENOMIC DNA]</scope>
    <source>
        <strain evidence="1">P6</strain>
    </source>
</reference>
<dbReference type="Proteomes" id="UP001163321">
    <property type="component" value="Chromosome 8"/>
</dbReference>
<name>A0ACC0VMU8_9STRA</name>
<dbReference type="EMBL" id="CM047587">
    <property type="protein sequence ID" value="KAI9907527.1"/>
    <property type="molecule type" value="Genomic_DNA"/>
</dbReference>
<gene>
    <name evidence="1" type="ORF">PsorP6_003298</name>
</gene>
<accession>A0ACC0VMU8</accession>
<evidence type="ECO:0000313" key="2">
    <source>
        <dbReference type="Proteomes" id="UP001163321"/>
    </source>
</evidence>